<dbReference type="PANTHER" id="PTHR28047">
    <property type="entry name" value="PROTEIN DCG1"/>
    <property type="match status" value="1"/>
</dbReference>
<dbReference type="SUPFAM" id="SSF53681">
    <property type="entry name" value="Aspartate/glutamate racemase"/>
    <property type="match status" value="1"/>
</dbReference>
<dbReference type="AlphaFoldDB" id="W0PAS7"/>
<dbReference type="Gene3D" id="3.40.50.12500">
    <property type="match status" value="1"/>
</dbReference>
<dbReference type="OrthoDB" id="9791723at2"/>
<dbReference type="HOGENOM" id="CLU_053002_0_0_4"/>
<dbReference type="eggNOG" id="COG4126">
    <property type="taxonomic scope" value="Bacteria"/>
</dbReference>
<sequence length="219" mass="23414">MPKTLFVINPNCNRNVTQVMDAALTPLRHADLPRIQCITLSAGPAAIQSQSDVDMAAVHVRRFAEEHLDEAAGFITACFSDPGLHALREIKGTLSLGISECAMLTSLSIGQRVGVIAMVPESIPRHYRAWGAMGISQRVVGEVSIDRSVAALSEASETIKAMIESGRRLKEECGADVLVMGCAGMAAYRDSVEQAIGLPVVEPTQAAVSMALARLRMGW</sequence>
<organism evidence="2 3">
    <name type="scientific">Advenella mimigardefordensis (strain DSM 17166 / LMG 22922 / DPN7)</name>
    <dbReference type="NCBI Taxonomy" id="1247726"/>
    <lineage>
        <taxon>Bacteria</taxon>
        <taxon>Pseudomonadati</taxon>
        <taxon>Pseudomonadota</taxon>
        <taxon>Betaproteobacteria</taxon>
        <taxon>Burkholderiales</taxon>
        <taxon>Alcaligenaceae</taxon>
    </lineage>
</organism>
<dbReference type="PANTHER" id="PTHR28047:SF5">
    <property type="entry name" value="PROTEIN DCG1"/>
    <property type="match status" value="1"/>
</dbReference>
<keyword evidence="3" id="KW-1185">Reference proteome</keyword>
<dbReference type="GO" id="GO:0047661">
    <property type="term" value="F:amino-acid racemase activity"/>
    <property type="evidence" value="ECO:0007669"/>
    <property type="project" value="InterPro"/>
</dbReference>
<name>W0PAS7_ADVMD</name>
<proteinExistence type="inferred from homology"/>
<reference evidence="2 3" key="1">
    <citation type="journal article" date="2014" name="Microbiology">
        <title>Unravelling the complete genome sequence of Advenella mimigardefordensis strain DPN7T and novel insights in the catabolism of the xenobiotic polythioester precursor 3,3'-dithiodipropionate.</title>
        <authorList>
            <person name="Wubbeler J.H."/>
            <person name="Hiessl S."/>
            <person name="Schuldes J."/>
            <person name="Thurmer A."/>
            <person name="Daniel R."/>
            <person name="Steinbuchel A."/>
        </authorList>
    </citation>
    <scope>NUCLEOTIDE SEQUENCE [LARGE SCALE GENOMIC DNA]</scope>
    <source>
        <strain evidence="3">DSM 17166 / LMG 22922 / DPN7</strain>
    </source>
</reference>
<dbReference type="PATRIC" id="fig|1247726.3.peg.1924"/>
<accession>W0PAS7</accession>
<dbReference type="EMBL" id="CP003915">
    <property type="protein sequence ID" value="AHG63826.1"/>
    <property type="molecule type" value="Genomic_DNA"/>
</dbReference>
<dbReference type="Proteomes" id="UP000019095">
    <property type="component" value="Chromosome"/>
</dbReference>
<dbReference type="InterPro" id="IPR052186">
    <property type="entry name" value="Hydantoin_racemase-like"/>
</dbReference>
<gene>
    <name evidence="2" type="ORF">MIM_c17450</name>
</gene>
<evidence type="ECO:0000313" key="2">
    <source>
        <dbReference type="EMBL" id="AHG63826.1"/>
    </source>
</evidence>
<dbReference type="STRING" id="1247726.MIM_c17450"/>
<dbReference type="InterPro" id="IPR053714">
    <property type="entry name" value="Iso_Racemase_Enz_sf"/>
</dbReference>
<dbReference type="InterPro" id="IPR015942">
    <property type="entry name" value="Asp/Glu/hydantoin_racemase"/>
</dbReference>
<dbReference type="RefSeq" id="WP_025372463.1">
    <property type="nucleotide sequence ID" value="NZ_CP003915.1"/>
</dbReference>
<protein>
    <submittedName>
        <fullName evidence="2">Putative hydantoin racemase</fullName>
    </submittedName>
</protein>
<dbReference type="KEGG" id="amim:MIM_c17450"/>
<evidence type="ECO:0000256" key="1">
    <source>
        <dbReference type="ARBA" id="ARBA00038414"/>
    </source>
</evidence>
<evidence type="ECO:0000313" key="3">
    <source>
        <dbReference type="Proteomes" id="UP000019095"/>
    </source>
</evidence>
<comment type="similarity">
    <text evidence="1">Belongs to the HyuE racemase family.</text>
</comment>
<dbReference type="Pfam" id="PF01177">
    <property type="entry name" value="Asp_Glu_race"/>
    <property type="match status" value="1"/>
</dbReference>
<dbReference type="InterPro" id="IPR001920">
    <property type="entry name" value="Asp/Glu_race"/>
</dbReference>